<name>A0A078AGZ4_STYLE</name>
<proteinExistence type="predicted"/>
<sequence>MKTQNTSHPDLKKTLQISTNLICLRYLVYQMILFAIFQSQSRSENCFGEDQFPIFVGDGQNDYDISIIVTDHYDQGFLFGGKDSQSPILGYFYYKDLNSYTRISWMNKIQTKSEDYDLYNVQGLTRISTADLLFARIGYSKGDDYGHLFVKISTFDGSILSQSLIAGKKQAAFFQQMDLDSQQNLYTVSTDHDSDNVFILKIKPDLSSTIWSQKSSMSFYKFRQLYFLKTDSSSIIVFTGNLENEIYQAFSLVKVQASSGQQLFNRAFIYTEDVQDVYPHIDRAFLINQMMLQQLGMSLQIILRRKYIGIKYLVSFNNINTYIQLEVFQITDVDQPIEIMKNLISEYEDLQAFGVNWKRCPCSIEIGNYSMPSCVDVRFIDFNISDKNEDLDQITRLQQIDTSTFIIDVVLQETKATHPQKKTYIGDHKIITKASLNLQNGFTYSFIEQSFILKVDFCYNHLNYTSKPNITDMFFMIGSDPVNQTFKHHNFEPIGCVNPQYWLILNQANLTVKFQIFLISDAFKINTSAPMFLEPLKDQTLVEGQLLSYKLPEIVKRDSSNYFIETNFGQSTVFCKFQSGQIEFLPQIGFSGLYEIVIKLKDSLNPDVQNKYTMKVNVLASETLNITEVNRIKQIKGETKGFL</sequence>
<dbReference type="EMBL" id="CCKQ01010045">
    <property type="protein sequence ID" value="CDW81540.1"/>
    <property type="molecule type" value="Genomic_DNA"/>
</dbReference>
<dbReference type="Proteomes" id="UP000039865">
    <property type="component" value="Unassembled WGS sequence"/>
</dbReference>
<evidence type="ECO:0000256" key="1">
    <source>
        <dbReference type="SAM" id="Phobius"/>
    </source>
</evidence>
<keyword evidence="3" id="KW-1185">Reference proteome</keyword>
<evidence type="ECO:0000313" key="3">
    <source>
        <dbReference type="Proteomes" id="UP000039865"/>
    </source>
</evidence>
<evidence type="ECO:0000313" key="2">
    <source>
        <dbReference type="EMBL" id="CDW81540.1"/>
    </source>
</evidence>
<keyword evidence="1" id="KW-0812">Transmembrane</keyword>
<accession>A0A078AGZ4</accession>
<protein>
    <submittedName>
        <fullName evidence="2">Uncharacterized protein</fullName>
    </submittedName>
</protein>
<reference evidence="2 3" key="1">
    <citation type="submission" date="2014-06" db="EMBL/GenBank/DDBJ databases">
        <authorList>
            <person name="Swart Estienne"/>
        </authorList>
    </citation>
    <scope>NUCLEOTIDE SEQUENCE [LARGE SCALE GENOMIC DNA]</scope>
    <source>
        <strain evidence="2 3">130c</strain>
    </source>
</reference>
<feature type="transmembrane region" description="Helical" evidence="1">
    <location>
        <begin position="21"/>
        <end position="37"/>
    </location>
</feature>
<dbReference type="InParanoid" id="A0A078AGZ4"/>
<keyword evidence="1" id="KW-0472">Membrane</keyword>
<organism evidence="2 3">
    <name type="scientific">Stylonychia lemnae</name>
    <name type="common">Ciliate</name>
    <dbReference type="NCBI Taxonomy" id="5949"/>
    <lineage>
        <taxon>Eukaryota</taxon>
        <taxon>Sar</taxon>
        <taxon>Alveolata</taxon>
        <taxon>Ciliophora</taxon>
        <taxon>Intramacronucleata</taxon>
        <taxon>Spirotrichea</taxon>
        <taxon>Stichotrichia</taxon>
        <taxon>Sporadotrichida</taxon>
        <taxon>Oxytrichidae</taxon>
        <taxon>Stylonychinae</taxon>
        <taxon>Stylonychia</taxon>
    </lineage>
</organism>
<gene>
    <name evidence="2" type="primary">Contig3632.g3879</name>
    <name evidence="2" type="ORF">STYLEM_10559</name>
</gene>
<keyword evidence="1" id="KW-1133">Transmembrane helix</keyword>
<dbReference type="AlphaFoldDB" id="A0A078AGZ4"/>